<gene>
    <name evidence="2" type="ORF">QBC35DRAFT_454848</name>
</gene>
<dbReference type="Proteomes" id="UP001302126">
    <property type="component" value="Unassembled WGS sequence"/>
</dbReference>
<reference evidence="2" key="2">
    <citation type="submission" date="2023-05" db="EMBL/GenBank/DDBJ databases">
        <authorList>
            <consortium name="Lawrence Berkeley National Laboratory"/>
            <person name="Steindorff A."/>
            <person name="Hensen N."/>
            <person name="Bonometti L."/>
            <person name="Westerberg I."/>
            <person name="Brannstrom I.O."/>
            <person name="Guillou S."/>
            <person name="Cros-Aarteil S."/>
            <person name="Calhoun S."/>
            <person name="Haridas S."/>
            <person name="Kuo A."/>
            <person name="Mondo S."/>
            <person name="Pangilinan J."/>
            <person name="Riley R."/>
            <person name="Labutti K."/>
            <person name="Andreopoulos B."/>
            <person name="Lipzen A."/>
            <person name="Chen C."/>
            <person name="Yanf M."/>
            <person name="Daum C."/>
            <person name="Ng V."/>
            <person name="Clum A."/>
            <person name="Ohm R."/>
            <person name="Martin F."/>
            <person name="Silar P."/>
            <person name="Natvig D."/>
            <person name="Lalanne C."/>
            <person name="Gautier V."/>
            <person name="Ament-Velasquez S.L."/>
            <person name="Kruys A."/>
            <person name="Hutchinson M.I."/>
            <person name="Powell A.J."/>
            <person name="Barry K."/>
            <person name="Miller A.N."/>
            <person name="Grigoriev I.V."/>
            <person name="Debuchy R."/>
            <person name="Gladieux P."/>
            <person name="Thoren M.H."/>
            <person name="Johannesson H."/>
        </authorList>
    </citation>
    <scope>NUCLEOTIDE SEQUENCE</scope>
    <source>
        <strain evidence="2">PSN309</strain>
    </source>
</reference>
<comment type="caution">
    <text evidence="2">The sequence shown here is derived from an EMBL/GenBank/DDBJ whole genome shotgun (WGS) entry which is preliminary data.</text>
</comment>
<evidence type="ECO:0008006" key="4">
    <source>
        <dbReference type="Google" id="ProtNLM"/>
    </source>
</evidence>
<dbReference type="AlphaFoldDB" id="A0AAN6WR37"/>
<reference evidence="2" key="1">
    <citation type="journal article" date="2023" name="Mol. Phylogenet. Evol.">
        <title>Genome-scale phylogeny and comparative genomics of the fungal order Sordariales.</title>
        <authorList>
            <person name="Hensen N."/>
            <person name="Bonometti L."/>
            <person name="Westerberg I."/>
            <person name="Brannstrom I.O."/>
            <person name="Guillou S."/>
            <person name="Cros-Aarteil S."/>
            <person name="Calhoun S."/>
            <person name="Haridas S."/>
            <person name="Kuo A."/>
            <person name="Mondo S."/>
            <person name="Pangilinan J."/>
            <person name="Riley R."/>
            <person name="LaButti K."/>
            <person name="Andreopoulos B."/>
            <person name="Lipzen A."/>
            <person name="Chen C."/>
            <person name="Yan M."/>
            <person name="Daum C."/>
            <person name="Ng V."/>
            <person name="Clum A."/>
            <person name="Steindorff A."/>
            <person name="Ohm R.A."/>
            <person name="Martin F."/>
            <person name="Silar P."/>
            <person name="Natvig D.O."/>
            <person name="Lalanne C."/>
            <person name="Gautier V."/>
            <person name="Ament-Velasquez S.L."/>
            <person name="Kruys A."/>
            <person name="Hutchinson M.I."/>
            <person name="Powell A.J."/>
            <person name="Barry K."/>
            <person name="Miller A.N."/>
            <person name="Grigoriev I.V."/>
            <person name="Debuchy R."/>
            <person name="Gladieux P."/>
            <person name="Hiltunen Thoren M."/>
            <person name="Johannesson H."/>
        </authorList>
    </citation>
    <scope>NUCLEOTIDE SEQUENCE</scope>
    <source>
        <strain evidence="2">PSN309</strain>
    </source>
</reference>
<organism evidence="2 3">
    <name type="scientific">Podospora australis</name>
    <dbReference type="NCBI Taxonomy" id="1536484"/>
    <lineage>
        <taxon>Eukaryota</taxon>
        <taxon>Fungi</taxon>
        <taxon>Dikarya</taxon>
        <taxon>Ascomycota</taxon>
        <taxon>Pezizomycotina</taxon>
        <taxon>Sordariomycetes</taxon>
        <taxon>Sordariomycetidae</taxon>
        <taxon>Sordariales</taxon>
        <taxon>Podosporaceae</taxon>
        <taxon>Podospora</taxon>
    </lineage>
</organism>
<keyword evidence="3" id="KW-1185">Reference proteome</keyword>
<feature type="region of interest" description="Disordered" evidence="1">
    <location>
        <begin position="26"/>
        <end position="72"/>
    </location>
</feature>
<feature type="compositionally biased region" description="Polar residues" evidence="1">
    <location>
        <begin position="31"/>
        <end position="40"/>
    </location>
</feature>
<proteinExistence type="predicted"/>
<evidence type="ECO:0000256" key="1">
    <source>
        <dbReference type="SAM" id="MobiDB-lite"/>
    </source>
</evidence>
<accession>A0AAN6WR37</accession>
<evidence type="ECO:0000313" key="2">
    <source>
        <dbReference type="EMBL" id="KAK4184827.1"/>
    </source>
</evidence>
<sequence>MPSQIVSCVNCGAKVSSSQAKCPICGKNTARRPSNATSGVMKSVTAYNDGGGGPGGIGGGNDGNASSRRNTL</sequence>
<dbReference type="EMBL" id="MU864472">
    <property type="protein sequence ID" value="KAK4184827.1"/>
    <property type="molecule type" value="Genomic_DNA"/>
</dbReference>
<name>A0AAN6WR37_9PEZI</name>
<evidence type="ECO:0000313" key="3">
    <source>
        <dbReference type="Proteomes" id="UP001302126"/>
    </source>
</evidence>
<feature type="compositionally biased region" description="Gly residues" evidence="1">
    <location>
        <begin position="49"/>
        <end position="62"/>
    </location>
</feature>
<protein>
    <recommendedName>
        <fullName evidence="4">Zinc-ribbon domain-containing protein</fullName>
    </recommendedName>
</protein>